<comment type="caution">
    <text evidence="4">The sequence shown here is derived from an EMBL/GenBank/DDBJ whole genome shotgun (WGS) entry which is preliminary data.</text>
</comment>
<dbReference type="Proteomes" id="UP001595752">
    <property type="component" value="Unassembled WGS sequence"/>
</dbReference>
<evidence type="ECO:0000256" key="1">
    <source>
        <dbReference type="ARBA" id="ARBA00001968"/>
    </source>
</evidence>
<dbReference type="NCBIfam" id="TIGR00172">
    <property type="entry name" value="maf"/>
    <property type="match status" value="1"/>
</dbReference>
<dbReference type="InterPro" id="IPR029001">
    <property type="entry name" value="ITPase-like_fam"/>
</dbReference>
<evidence type="ECO:0000313" key="4">
    <source>
        <dbReference type="EMBL" id="MFC3883092.1"/>
    </source>
</evidence>
<gene>
    <name evidence="4" type="ORF">ACFOU2_06025</name>
</gene>
<dbReference type="Gene3D" id="3.90.950.10">
    <property type="match status" value="1"/>
</dbReference>
<dbReference type="SUPFAM" id="SSF52972">
    <property type="entry name" value="ITPase-like"/>
    <property type="match status" value="1"/>
</dbReference>
<keyword evidence="5" id="KW-1185">Reference proteome</keyword>
<dbReference type="PANTHER" id="PTHR43213:SF5">
    <property type="entry name" value="BIFUNCTIONAL DTTP_UTP PYROPHOSPHATASE_METHYLTRANSFERASE PROTEIN-RELATED"/>
    <property type="match status" value="1"/>
</dbReference>
<accession>A0ABV8B1N3</accession>
<dbReference type="Pfam" id="PF02545">
    <property type="entry name" value="Maf"/>
    <property type="match status" value="1"/>
</dbReference>
<dbReference type="HAMAP" id="MF_00528">
    <property type="entry name" value="Maf"/>
    <property type="match status" value="1"/>
</dbReference>
<sequence>MKQQLVLASGSPRRKELLQQLHLSFTVHVSSVEETFDANQSPYEIVMSLAMRKAKDVASDYPNAYVLGADTIVVHEQNILGKPHSEEEAMQMLQMLSGRTHEVVTGVALVYQGQEITFYEKADVTFWELTNEEIIDYVKSGEPMDKAGAYGIQGLGASLVQKMNGDYYSVVGLPLSKTLRELKKAGYVYEMNGS</sequence>
<comment type="catalytic activity">
    <reaction evidence="3">
        <text>dTTP + H2O = dTMP + diphosphate + H(+)</text>
        <dbReference type="Rhea" id="RHEA:28534"/>
        <dbReference type="ChEBI" id="CHEBI:15377"/>
        <dbReference type="ChEBI" id="CHEBI:15378"/>
        <dbReference type="ChEBI" id="CHEBI:33019"/>
        <dbReference type="ChEBI" id="CHEBI:37568"/>
        <dbReference type="ChEBI" id="CHEBI:63528"/>
        <dbReference type="EC" id="3.6.1.9"/>
    </reaction>
</comment>
<comment type="cofactor">
    <cofactor evidence="1 3">
        <name>a divalent metal cation</name>
        <dbReference type="ChEBI" id="CHEBI:60240"/>
    </cofactor>
</comment>
<dbReference type="PIRSF" id="PIRSF006305">
    <property type="entry name" value="Maf"/>
    <property type="match status" value="1"/>
</dbReference>
<reference evidence="5" key="1">
    <citation type="journal article" date="2019" name="Int. J. Syst. Evol. Microbiol.">
        <title>The Global Catalogue of Microorganisms (GCM) 10K type strain sequencing project: providing services to taxonomists for standard genome sequencing and annotation.</title>
        <authorList>
            <consortium name="The Broad Institute Genomics Platform"/>
            <consortium name="The Broad Institute Genome Sequencing Center for Infectious Disease"/>
            <person name="Wu L."/>
            <person name="Ma J."/>
        </authorList>
    </citation>
    <scope>NUCLEOTIDE SEQUENCE [LARGE SCALE GENOMIC DNA]</scope>
    <source>
        <strain evidence="5">CCUG 61889</strain>
    </source>
</reference>
<dbReference type="CDD" id="cd00555">
    <property type="entry name" value="Maf"/>
    <property type="match status" value="1"/>
</dbReference>
<evidence type="ECO:0000313" key="5">
    <source>
        <dbReference type="Proteomes" id="UP001595752"/>
    </source>
</evidence>
<feature type="site" description="Important for substrate specificity" evidence="3">
    <location>
        <position position="71"/>
    </location>
</feature>
<name>A0ABV8B1N3_9BACI</name>
<evidence type="ECO:0000256" key="3">
    <source>
        <dbReference type="HAMAP-Rule" id="MF_00528"/>
    </source>
</evidence>
<dbReference type="InterPro" id="IPR003697">
    <property type="entry name" value="Maf-like"/>
</dbReference>
<proteinExistence type="inferred from homology"/>
<organism evidence="4 5">
    <name type="scientific">Bacillus songklensis</name>
    <dbReference type="NCBI Taxonomy" id="1069116"/>
    <lineage>
        <taxon>Bacteria</taxon>
        <taxon>Bacillati</taxon>
        <taxon>Bacillota</taxon>
        <taxon>Bacilli</taxon>
        <taxon>Bacillales</taxon>
        <taxon>Bacillaceae</taxon>
        <taxon>Bacillus</taxon>
    </lineage>
</organism>
<comment type="caution">
    <text evidence="3">Lacks conserved residue(s) required for the propagation of feature annotation.</text>
</comment>
<feature type="site" description="Important for substrate specificity" evidence="3">
    <location>
        <position position="13"/>
    </location>
</feature>
<feature type="active site" description="Proton acceptor" evidence="3">
    <location>
        <position position="70"/>
    </location>
</feature>
<comment type="similarity">
    <text evidence="3">Belongs to the Maf family. YhdE subfamily.</text>
</comment>
<keyword evidence="3" id="KW-0963">Cytoplasm</keyword>
<protein>
    <recommendedName>
        <fullName evidence="3">dTTP/UTP pyrophosphatase</fullName>
        <shortName evidence="3">dTTPase/UTPase</shortName>
        <ecNumber evidence="3">3.6.1.9</ecNumber>
    </recommendedName>
    <alternativeName>
        <fullName evidence="3">Nucleoside triphosphate pyrophosphatase</fullName>
    </alternativeName>
    <alternativeName>
        <fullName evidence="3">Nucleotide pyrophosphatase</fullName>
        <shortName evidence="3">Nucleotide PPase</shortName>
    </alternativeName>
</protein>
<comment type="subcellular location">
    <subcellularLocation>
        <location evidence="3">Cytoplasm</location>
    </subcellularLocation>
</comment>
<keyword evidence="3" id="KW-0546">Nucleotide metabolism</keyword>
<comment type="catalytic activity">
    <reaction evidence="3">
        <text>UTP + H2O = UMP + diphosphate + H(+)</text>
        <dbReference type="Rhea" id="RHEA:29395"/>
        <dbReference type="ChEBI" id="CHEBI:15377"/>
        <dbReference type="ChEBI" id="CHEBI:15378"/>
        <dbReference type="ChEBI" id="CHEBI:33019"/>
        <dbReference type="ChEBI" id="CHEBI:46398"/>
        <dbReference type="ChEBI" id="CHEBI:57865"/>
        <dbReference type="EC" id="3.6.1.9"/>
    </reaction>
</comment>
<dbReference type="EMBL" id="JBHRZT010000020">
    <property type="protein sequence ID" value="MFC3883092.1"/>
    <property type="molecule type" value="Genomic_DNA"/>
</dbReference>
<dbReference type="RefSeq" id="WP_377913154.1">
    <property type="nucleotide sequence ID" value="NZ_JBHRZT010000020.1"/>
</dbReference>
<dbReference type="GO" id="GO:0016787">
    <property type="term" value="F:hydrolase activity"/>
    <property type="evidence" value="ECO:0007669"/>
    <property type="project" value="UniProtKB-KW"/>
</dbReference>
<keyword evidence="2 3" id="KW-0378">Hydrolase</keyword>
<dbReference type="PANTHER" id="PTHR43213">
    <property type="entry name" value="BIFUNCTIONAL DTTP/UTP PYROPHOSPHATASE/METHYLTRANSFERASE PROTEIN-RELATED"/>
    <property type="match status" value="1"/>
</dbReference>
<evidence type="ECO:0000256" key="2">
    <source>
        <dbReference type="ARBA" id="ARBA00022801"/>
    </source>
</evidence>
<dbReference type="EC" id="3.6.1.9" evidence="3"/>
<feature type="site" description="Important for substrate specificity" evidence="3">
    <location>
        <position position="153"/>
    </location>
</feature>
<comment type="function">
    <text evidence="3">Nucleoside triphosphate pyrophosphatase that hydrolyzes dTTP and UTP. May have a dual role in cell division arrest and in preventing the incorporation of modified nucleotides into cellular nucleic acids.</text>
</comment>